<accession>A0ACC7NVS4</accession>
<keyword evidence="2" id="KW-1185">Reference proteome</keyword>
<gene>
    <name evidence="1" type="ORF">ACI1P1_04030</name>
</gene>
<organism evidence="1 2">
    <name type="scientific">Paenibacillus mesotrionivorans</name>
    <dbReference type="NCBI Taxonomy" id="3160968"/>
    <lineage>
        <taxon>Bacteria</taxon>
        <taxon>Bacillati</taxon>
        <taxon>Bacillota</taxon>
        <taxon>Bacilli</taxon>
        <taxon>Bacillales</taxon>
        <taxon>Paenibacillaceae</taxon>
        <taxon>Paenibacillus</taxon>
    </lineage>
</organism>
<reference evidence="1" key="1">
    <citation type="submission" date="2024-12" db="EMBL/GenBank/DDBJ databases">
        <authorList>
            <person name="Wu N."/>
        </authorList>
    </citation>
    <scope>NUCLEOTIDE SEQUENCE</scope>
    <source>
        <strain evidence="1">P15</strain>
    </source>
</reference>
<protein>
    <submittedName>
        <fullName evidence="1">Nitrogenase component 1</fullName>
    </submittedName>
</protein>
<comment type="caution">
    <text evidence="1">The sequence shown here is derived from an EMBL/GenBank/DDBJ whole genome shotgun (WGS) entry which is preliminary data.</text>
</comment>
<sequence>MDYLKNKAAPIREDRLAACGAYGGSCCDLSGQSKKGGCLFNTKRTFSQTQGCQLSLSLGMVASMRDSVVVVHSPVGCGANMLQMAGINKVFQQLRSASARGLRWINTNLDQVDVIQGGEKKLRQAVLKAEQEFRPEAIIVMNACVPALIGDDIDSILDDLQTQVNARIVPIHCEGFKTRIQATAYDAVYHGILRNLVGEDKARDKRVLPEDPLEEAKRQARISRTVNLLNVGSMSRVDEVELIRILNALDLEVRVLPCFSHPDDFTYSYEAALNVSICATHDDYFVEHFQSKYGIPYVMRTIPIGITNTNKWIRDIAAYFGIEEQAERFIDAENRELNQALEPYRRQLQGKKVFVTGGEIRIMTTAELLYNLGMEVVGLRGYHFDKYGEALLDDFLQDVPGVDDKVFNIGAGQLFEQANLLRRIQPDLYVGHLGGNGSASKQGFSIFPLFGQSNDYLGYQGVFEVATRVARIMRNSSFNRNLGGNTKLPYRESWYSEDPFRYIDHSALEEHEAEVVANG</sequence>
<dbReference type="Proteomes" id="UP001631969">
    <property type="component" value="Unassembled WGS sequence"/>
</dbReference>
<name>A0ACC7NVS4_9BACL</name>
<dbReference type="EMBL" id="JBJURJ010000002">
    <property type="protein sequence ID" value="MFM9327464.1"/>
    <property type="molecule type" value="Genomic_DNA"/>
</dbReference>
<evidence type="ECO:0000313" key="1">
    <source>
        <dbReference type="EMBL" id="MFM9327464.1"/>
    </source>
</evidence>
<evidence type="ECO:0000313" key="2">
    <source>
        <dbReference type="Proteomes" id="UP001631969"/>
    </source>
</evidence>
<proteinExistence type="predicted"/>